<dbReference type="PRINTS" id="PR00463">
    <property type="entry name" value="EP450I"/>
</dbReference>
<evidence type="ECO:0000313" key="10">
    <source>
        <dbReference type="Proteomes" id="UP000799424"/>
    </source>
</evidence>
<keyword evidence="8" id="KW-0812">Transmembrane</keyword>
<evidence type="ECO:0000256" key="1">
    <source>
        <dbReference type="ARBA" id="ARBA00001971"/>
    </source>
</evidence>
<keyword evidence="10" id="KW-1185">Reference proteome</keyword>
<keyword evidence="8" id="KW-1133">Transmembrane helix</keyword>
<dbReference type="InterPro" id="IPR017972">
    <property type="entry name" value="Cyt_P450_CS"/>
</dbReference>
<keyword evidence="4 6" id="KW-0479">Metal-binding</keyword>
<dbReference type="Pfam" id="PF00067">
    <property type="entry name" value="p450"/>
    <property type="match status" value="1"/>
</dbReference>
<feature type="transmembrane region" description="Helical" evidence="8">
    <location>
        <begin position="20"/>
        <end position="39"/>
    </location>
</feature>
<evidence type="ECO:0000256" key="7">
    <source>
        <dbReference type="RuleBase" id="RU000461"/>
    </source>
</evidence>
<dbReference type="InterPro" id="IPR036396">
    <property type="entry name" value="Cyt_P450_sf"/>
</dbReference>
<dbReference type="InterPro" id="IPR002401">
    <property type="entry name" value="Cyt_P450_E_grp-I"/>
</dbReference>
<dbReference type="EMBL" id="MU006232">
    <property type="protein sequence ID" value="KAF2823439.1"/>
    <property type="molecule type" value="Genomic_DNA"/>
</dbReference>
<proteinExistence type="inferred from homology"/>
<dbReference type="Proteomes" id="UP000799424">
    <property type="component" value="Unassembled WGS sequence"/>
</dbReference>
<name>A0A6A6ZS54_9PLEO</name>
<keyword evidence="7" id="KW-0503">Monooxygenase</keyword>
<dbReference type="PANTHER" id="PTHR24305:SF210">
    <property type="entry name" value="CYTOCHROME P450 MONOOXYGENASE ASQL-RELATED"/>
    <property type="match status" value="1"/>
</dbReference>
<feature type="binding site" description="axial binding residue" evidence="6">
    <location>
        <position position="461"/>
    </location>
    <ligand>
        <name>heme</name>
        <dbReference type="ChEBI" id="CHEBI:30413"/>
    </ligand>
    <ligandPart>
        <name>Fe</name>
        <dbReference type="ChEBI" id="CHEBI:18248"/>
    </ligandPart>
</feature>
<evidence type="ECO:0000256" key="5">
    <source>
        <dbReference type="ARBA" id="ARBA00023004"/>
    </source>
</evidence>
<keyword evidence="8" id="KW-0472">Membrane</keyword>
<evidence type="ECO:0000256" key="4">
    <source>
        <dbReference type="ARBA" id="ARBA00022723"/>
    </source>
</evidence>
<dbReference type="GO" id="GO:0005506">
    <property type="term" value="F:iron ion binding"/>
    <property type="evidence" value="ECO:0007669"/>
    <property type="project" value="InterPro"/>
</dbReference>
<gene>
    <name evidence="9" type="ORF">CC86DRAFT_67615</name>
</gene>
<keyword evidence="3 6" id="KW-0349">Heme</keyword>
<dbReference type="GO" id="GO:0016705">
    <property type="term" value="F:oxidoreductase activity, acting on paired donors, with incorporation or reduction of molecular oxygen"/>
    <property type="evidence" value="ECO:0007669"/>
    <property type="project" value="InterPro"/>
</dbReference>
<dbReference type="PANTHER" id="PTHR24305">
    <property type="entry name" value="CYTOCHROME P450"/>
    <property type="match status" value="1"/>
</dbReference>
<evidence type="ECO:0000313" key="9">
    <source>
        <dbReference type="EMBL" id="KAF2823439.1"/>
    </source>
</evidence>
<dbReference type="GO" id="GO:0004497">
    <property type="term" value="F:monooxygenase activity"/>
    <property type="evidence" value="ECO:0007669"/>
    <property type="project" value="UniProtKB-KW"/>
</dbReference>
<dbReference type="OrthoDB" id="1470350at2759"/>
<dbReference type="InterPro" id="IPR001128">
    <property type="entry name" value="Cyt_P450"/>
</dbReference>
<comment type="similarity">
    <text evidence="2 7">Belongs to the cytochrome P450 family.</text>
</comment>
<dbReference type="InterPro" id="IPR050121">
    <property type="entry name" value="Cytochrome_P450_monoxygenase"/>
</dbReference>
<dbReference type="PRINTS" id="PR00385">
    <property type="entry name" value="P450"/>
</dbReference>
<protein>
    <submittedName>
        <fullName evidence="9">Cytochrome P450</fullName>
    </submittedName>
</protein>
<evidence type="ECO:0000256" key="8">
    <source>
        <dbReference type="SAM" id="Phobius"/>
    </source>
</evidence>
<dbReference type="GO" id="GO:0020037">
    <property type="term" value="F:heme binding"/>
    <property type="evidence" value="ECO:0007669"/>
    <property type="project" value="InterPro"/>
</dbReference>
<dbReference type="CDD" id="cd11058">
    <property type="entry name" value="CYP60B-like"/>
    <property type="match status" value="1"/>
</dbReference>
<organism evidence="9 10">
    <name type="scientific">Ophiobolus disseminans</name>
    <dbReference type="NCBI Taxonomy" id="1469910"/>
    <lineage>
        <taxon>Eukaryota</taxon>
        <taxon>Fungi</taxon>
        <taxon>Dikarya</taxon>
        <taxon>Ascomycota</taxon>
        <taxon>Pezizomycotina</taxon>
        <taxon>Dothideomycetes</taxon>
        <taxon>Pleosporomycetidae</taxon>
        <taxon>Pleosporales</taxon>
        <taxon>Pleosporineae</taxon>
        <taxon>Phaeosphaeriaceae</taxon>
        <taxon>Ophiobolus</taxon>
    </lineage>
</organism>
<reference evidence="9" key="1">
    <citation type="journal article" date="2020" name="Stud. Mycol.">
        <title>101 Dothideomycetes genomes: a test case for predicting lifestyles and emergence of pathogens.</title>
        <authorList>
            <person name="Haridas S."/>
            <person name="Albert R."/>
            <person name="Binder M."/>
            <person name="Bloem J."/>
            <person name="Labutti K."/>
            <person name="Salamov A."/>
            <person name="Andreopoulos B."/>
            <person name="Baker S."/>
            <person name="Barry K."/>
            <person name="Bills G."/>
            <person name="Bluhm B."/>
            <person name="Cannon C."/>
            <person name="Castanera R."/>
            <person name="Culley D."/>
            <person name="Daum C."/>
            <person name="Ezra D."/>
            <person name="Gonzalez J."/>
            <person name="Henrissat B."/>
            <person name="Kuo A."/>
            <person name="Liang C."/>
            <person name="Lipzen A."/>
            <person name="Lutzoni F."/>
            <person name="Magnuson J."/>
            <person name="Mondo S."/>
            <person name="Nolan M."/>
            <person name="Ohm R."/>
            <person name="Pangilinan J."/>
            <person name="Park H.-J."/>
            <person name="Ramirez L."/>
            <person name="Alfaro M."/>
            <person name="Sun H."/>
            <person name="Tritt A."/>
            <person name="Yoshinaga Y."/>
            <person name="Zwiers L.-H."/>
            <person name="Turgeon B."/>
            <person name="Goodwin S."/>
            <person name="Spatafora J."/>
            <person name="Crous P."/>
            <person name="Grigoriev I."/>
        </authorList>
    </citation>
    <scope>NUCLEOTIDE SEQUENCE</scope>
    <source>
        <strain evidence="9">CBS 113818</strain>
    </source>
</reference>
<sequence>MTFSSTTASGPKLFNMFSNFSAPRLLALAILSLAVRWLLRGFYRVYFHPLNRFPGPRVSAFSRLPHLIALAKGNAPQYVSRLHEAYGDVVRISPDELSFLHPQAWRDIYGLGSKEGKGSAPPKDFHRYGKQVNGSTPLITMPDPAEHARTRKIFTPAFSDRALAQQSPLFLKYADQLVKSLKDGGEDGATFDMVRMYNFATFDVMGDLTFGEPLHMLDNAEYDPWVKMIFKNVKRGVQLGLIYNHYPLVADVFRALFHKKVAKLQYEHFDYCATRVTKRLQKGRASEGVDLWDLLLKQEEKGKEGLTRGEMDVNAGLFMVAGTETTATSLSGLTYLLLTHPESMKKLVDEIRGTFLSSDGITMEAIAGLPYLNACIKEGLRRYPPVPVGLPHKTPADGSTICGYFVPPNTSVASHHLPMYSSSRLFKDPLVFVPERWTGDERYAQDEKAALQPFSVGPRDCLGKNMAYHEMRLLLTKVLYNFDLEMLPETKGWMDQEVYTLWQKTPLMVKVKVVSA</sequence>
<dbReference type="Gene3D" id="1.10.630.10">
    <property type="entry name" value="Cytochrome P450"/>
    <property type="match status" value="1"/>
</dbReference>
<dbReference type="SUPFAM" id="SSF48264">
    <property type="entry name" value="Cytochrome P450"/>
    <property type="match status" value="1"/>
</dbReference>
<accession>A0A6A6ZS54</accession>
<dbReference type="AlphaFoldDB" id="A0A6A6ZS54"/>
<comment type="cofactor">
    <cofactor evidence="1 6">
        <name>heme</name>
        <dbReference type="ChEBI" id="CHEBI:30413"/>
    </cofactor>
</comment>
<dbReference type="PROSITE" id="PS00086">
    <property type="entry name" value="CYTOCHROME_P450"/>
    <property type="match status" value="1"/>
</dbReference>
<evidence type="ECO:0000256" key="6">
    <source>
        <dbReference type="PIRSR" id="PIRSR602401-1"/>
    </source>
</evidence>
<evidence type="ECO:0000256" key="3">
    <source>
        <dbReference type="ARBA" id="ARBA00022617"/>
    </source>
</evidence>
<evidence type="ECO:0000256" key="2">
    <source>
        <dbReference type="ARBA" id="ARBA00010617"/>
    </source>
</evidence>
<keyword evidence="7" id="KW-0560">Oxidoreductase</keyword>
<keyword evidence="5 6" id="KW-0408">Iron</keyword>